<dbReference type="GO" id="GO:0007131">
    <property type="term" value="P:reciprocal meiotic recombination"/>
    <property type="evidence" value="ECO:0007669"/>
    <property type="project" value="EnsemblFungi"/>
</dbReference>
<gene>
    <name evidence="2" type="primary">NDAI0J02770</name>
    <name evidence="2" type="ordered locus">NDAI_0J02770</name>
</gene>
<dbReference type="KEGG" id="ndi:NDAI_0J02770"/>
<dbReference type="AlphaFoldDB" id="G0WH91"/>
<protein>
    <recommendedName>
        <fullName evidence="4">Grand meiotic recombination cluster protein 2</fullName>
    </recommendedName>
</protein>
<dbReference type="GO" id="GO:0000795">
    <property type="term" value="C:synaptonemal complex"/>
    <property type="evidence" value="ECO:0007669"/>
    <property type="project" value="EnsemblFungi"/>
</dbReference>
<dbReference type="EMBL" id="HE580276">
    <property type="protein sequence ID" value="CCD27169.1"/>
    <property type="molecule type" value="Genomic_DNA"/>
</dbReference>
<dbReference type="OrthoDB" id="4067025at2759"/>
<dbReference type="eggNOG" id="ENOG502S5T2">
    <property type="taxonomic scope" value="Eukaryota"/>
</dbReference>
<dbReference type="GO" id="GO:0007130">
    <property type="term" value="P:synaptonemal complex assembly"/>
    <property type="evidence" value="ECO:0007669"/>
    <property type="project" value="EnsemblFungi"/>
</dbReference>
<accession>G0WH91</accession>
<evidence type="ECO:0000256" key="1">
    <source>
        <dbReference type="SAM" id="MobiDB-lite"/>
    </source>
</evidence>
<organism evidence="2 3">
    <name type="scientific">Naumovozyma dairenensis (strain ATCC 10597 / BCRC 20456 / CBS 421 / NBRC 0211 / NRRL Y-12639)</name>
    <name type="common">Saccharomyces dairenensis</name>
    <dbReference type="NCBI Taxonomy" id="1071378"/>
    <lineage>
        <taxon>Eukaryota</taxon>
        <taxon>Fungi</taxon>
        <taxon>Dikarya</taxon>
        <taxon>Ascomycota</taxon>
        <taxon>Saccharomycotina</taxon>
        <taxon>Saccharomycetes</taxon>
        <taxon>Saccharomycetales</taxon>
        <taxon>Saccharomycetaceae</taxon>
        <taxon>Naumovozyma</taxon>
    </lineage>
</organism>
<reference evidence="2 3" key="1">
    <citation type="journal article" date="2011" name="Proc. Natl. Acad. Sci. U.S.A.">
        <title>Evolutionary erosion of yeast sex chromosomes by mating-type switching accidents.</title>
        <authorList>
            <person name="Gordon J.L."/>
            <person name="Armisen D."/>
            <person name="Proux-Wera E."/>
            <person name="Oheigeartaigh S.S."/>
            <person name="Byrne K.P."/>
            <person name="Wolfe K.H."/>
        </authorList>
    </citation>
    <scope>NUCLEOTIDE SEQUENCE [LARGE SCALE GENOMIC DNA]</scope>
    <source>
        <strain evidence="3">ATCC 10597 / BCRC 20456 / CBS 421 / NBRC 0211 / NRRL Y-12639</strain>
    </source>
</reference>
<dbReference type="OMA" id="QYLWQEA"/>
<evidence type="ECO:0008006" key="4">
    <source>
        <dbReference type="Google" id="ProtNLM"/>
    </source>
</evidence>
<dbReference type="GeneID" id="11494506"/>
<dbReference type="GO" id="GO:0005777">
    <property type="term" value="C:peroxisome"/>
    <property type="evidence" value="ECO:0007669"/>
    <property type="project" value="EnsemblFungi"/>
</dbReference>
<name>G0WH91_NAUDC</name>
<dbReference type="HOGENOM" id="CLU_122928_0_0_1"/>
<keyword evidence="3" id="KW-1185">Reference proteome</keyword>
<proteinExistence type="predicted"/>
<dbReference type="RefSeq" id="XP_003672412.1">
    <property type="nucleotide sequence ID" value="XM_003672364.1"/>
</dbReference>
<evidence type="ECO:0000313" key="3">
    <source>
        <dbReference type="Proteomes" id="UP000000689"/>
    </source>
</evidence>
<feature type="region of interest" description="Disordered" evidence="1">
    <location>
        <begin position="1"/>
        <end position="31"/>
    </location>
</feature>
<evidence type="ECO:0000313" key="2">
    <source>
        <dbReference type="EMBL" id="CCD27169.1"/>
    </source>
</evidence>
<dbReference type="Proteomes" id="UP000000689">
    <property type="component" value="Chromosome 10"/>
</dbReference>
<dbReference type="GO" id="GO:0016925">
    <property type="term" value="P:protein sumoylation"/>
    <property type="evidence" value="ECO:0007669"/>
    <property type="project" value="EnsemblFungi"/>
</dbReference>
<sequence>MSTEEETQVEEQSVASTVTKVDDSHGRSSPLRELAAEWRTEKYIAKVQKETIKSEVLCKIKETTELIKSFNSCNEKQNNSKGTVVEIFDWESLYDISSGIIDNYTSNVDSILNELDQLYRKQGVWQEAAFIMDSHRGAAAISKAEEWMTLKEDHLKHKSSELEKFAKDIGTTLERLSSDK</sequence>